<organism evidence="3 4">
    <name type="scientific">Viridibacillus soli</name>
    <dbReference type="NCBI Taxonomy" id="2798301"/>
    <lineage>
        <taxon>Bacteria</taxon>
        <taxon>Bacillati</taxon>
        <taxon>Bacillota</taxon>
        <taxon>Bacilli</taxon>
        <taxon>Bacillales</taxon>
        <taxon>Caryophanaceae</taxon>
        <taxon>Viridibacillus</taxon>
    </lineage>
</organism>
<keyword evidence="4" id="KW-1185">Reference proteome</keyword>
<gene>
    <name evidence="3" type="ORF">JFL43_15650</name>
</gene>
<dbReference type="EMBL" id="JAEOAH010000026">
    <property type="protein sequence ID" value="MBK3496270.1"/>
    <property type="molecule type" value="Genomic_DNA"/>
</dbReference>
<reference evidence="3 4" key="1">
    <citation type="submission" date="2020-12" db="EMBL/GenBank/DDBJ databases">
        <title>YIM B01967 draft genome.</title>
        <authorList>
            <person name="Yan X."/>
        </authorList>
    </citation>
    <scope>NUCLEOTIDE SEQUENCE [LARGE SCALE GENOMIC DNA]</scope>
    <source>
        <strain evidence="3 4">YIM B01967</strain>
    </source>
</reference>
<dbReference type="Proteomes" id="UP000618943">
    <property type="component" value="Unassembled WGS sequence"/>
</dbReference>
<evidence type="ECO:0000256" key="1">
    <source>
        <dbReference type="ARBA" id="ARBA00023172"/>
    </source>
</evidence>
<name>A0ABS1HA39_9BACL</name>
<protein>
    <submittedName>
        <fullName evidence="3">Tyrosine-type recombinase/integrase</fullName>
    </submittedName>
</protein>
<dbReference type="InterPro" id="IPR011010">
    <property type="entry name" value="DNA_brk_join_enz"/>
</dbReference>
<keyword evidence="1" id="KW-0233">DNA recombination</keyword>
<evidence type="ECO:0000259" key="2">
    <source>
        <dbReference type="PROSITE" id="PS51898"/>
    </source>
</evidence>
<evidence type="ECO:0000313" key="3">
    <source>
        <dbReference type="EMBL" id="MBK3496270.1"/>
    </source>
</evidence>
<feature type="domain" description="Tyr recombinase" evidence="2">
    <location>
        <begin position="1"/>
        <end position="60"/>
    </location>
</feature>
<dbReference type="PROSITE" id="PS51898">
    <property type="entry name" value="TYR_RECOMBINASE"/>
    <property type="match status" value="1"/>
</dbReference>
<comment type="caution">
    <text evidence="3">The sequence shown here is derived from an EMBL/GenBank/DDBJ whole genome shotgun (WGS) entry which is preliminary data.</text>
</comment>
<accession>A0ABS1HA39</accession>
<dbReference type="InterPro" id="IPR002104">
    <property type="entry name" value="Integrase_catalytic"/>
</dbReference>
<proteinExistence type="predicted"/>
<evidence type="ECO:0000313" key="4">
    <source>
        <dbReference type="Proteomes" id="UP000618943"/>
    </source>
</evidence>
<sequence length="75" mass="8532">MAKLNPDLTPHSLRHTHTSLLAEAGVALEQIMDRLGHSDDQITKDVYLHVTKEMKKEASQKFAQLMRSLDYNPLC</sequence>
<dbReference type="Pfam" id="PF00589">
    <property type="entry name" value="Phage_integrase"/>
    <property type="match status" value="1"/>
</dbReference>
<dbReference type="SUPFAM" id="SSF56349">
    <property type="entry name" value="DNA breaking-rejoining enzymes"/>
    <property type="match status" value="1"/>
</dbReference>
<dbReference type="Gene3D" id="1.10.443.10">
    <property type="entry name" value="Intergrase catalytic core"/>
    <property type="match status" value="1"/>
</dbReference>
<dbReference type="InterPro" id="IPR013762">
    <property type="entry name" value="Integrase-like_cat_sf"/>
</dbReference>